<dbReference type="PROSITE" id="PS00687">
    <property type="entry name" value="ALDEHYDE_DEHYDR_GLU"/>
    <property type="match status" value="1"/>
</dbReference>
<evidence type="ECO:0000256" key="4">
    <source>
        <dbReference type="ARBA" id="ARBA00024226"/>
    </source>
</evidence>
<dbReference type="Proteomes" id="UP000265520">
    <property type="component" value="Unassembled WGS sequence"/>
</dbReference>
<evidence type="ECO:0000313" key="9">
    <source>
        <dbReference type="EMBL" id="MCH82728.1"/>
    </source>
</evidence>
<dbReference type="InterPro" id="IPR016160">
    <property type="entry name" value="Ald_DH_CS_CYS"/>
</dbReference>
<dbReference type="Gene3D" id="3.40.309.10">
    <property type="entry name" value="Aldehyde Dehydrogenase, Chain A, domain 2"/>
    <property type="match status" value="1"/>
</dbReference>
<keyword evidence="10" id="KW-1185">Reference proteome</keyword>
<dbReference type="Gene3D" id="3.40.605.10">
    <property type="entry name" value="Aldehyde Dehydrogenase, Chain A, domain 1"/>
    <property type="match status" value="1"/>
</dbReference>
<dbReference type="InterPro" id="IPR016163">
    <property type="entry name" value="Ald_DH_C"/>
</dbReference>
<dbReference type="PROSITE" id="PS00070">
    <property type="entry name" value="ALDEHYDE_DEHYDR_CYS"/>
    <property type="match status" value="1"/>
</dbReference>
<evidence type="ECO:0000256" key="7">
    <source>
        <dbReference type="RuleBase" id="RU003345"/>
    </source>
</evidence>
<dbReference type="PANTHER" id="PTHR11699">
    <property type="entry name" value="ALDEHYDE DEHYDROGENASE-RELATED"/>
    <property type="match status" value="1"/>
</dbReference>
<dbReference type="InterPro" id="IPR015590">
    <property type="entry name" value="Aldehyde_DH_dom"/>
</dbReference>
<evidence type="ECO:0000259" key="8">
    <source>
        <dbReference type="Pfam" id="PF00171"/>
    </source>
</evidence>
<dbReference type="InterPro" id="IPR016162">
    <property type="entry name" value="Ald_DH_N"/>
</dbReference>
<reference evidence="9 10" key="1">
    <citation type="journal article" date="2018" name="Front. Plant Sci.">
        <title>Red Clover (Trifolium pratense) and Zigzag Clover (T. medium) - A Picture of Genomic Similarities and Differences.</title>
        <authorList>
            <person name="Dluhosova J."/>
            <person name="Istvanek J."/>
            <person name="Nedelnik J."/>
            <person name="Repkova J."/>
        </authorList>
    </citation>
    <scope>NUCLEOTIDE SEQUENCE [LARGE SCALE GENOMIC DNA]</scope>
    <source>
        <strain evidence="10">cv. 10/8</strain>
        <tissue evidence="9">Leaf</tissue>
    </source>
</reference>
<dbReference type="EMBL" id="LXQA010004099">
    <property type="protein sequence ID" value="MCH82728.1"/>
    <property type="molecule type" value="Genomic_DNA"/>
</dbReference>
<evidence type="ECO:0000256" key="1">
    <source>
        <dbReference type="ARBA" id="ARBA00009986"/>
    </source>
</evidence>
<comment type="similarity">
    <text evidence="1 7">Belongs to the aldehyde dehydrogenase family.</text>
</comment>
<dbReference type="AlphaFoldDB" id="A0A392M7I2"/>
<proteinExistence type="inferred from homology"/>
<dbReference type="InterPro" id="IPR016161">
    <property type="entry name" value="Ald_DH/histidinol_DH"/>
</dbReference>
<evidence type="ECO:0000256" key="3">
    <source>
        <dbReference type="ARBA" id="ARBA00023027"/>
    </source>
</evidence>
<comment type="catalytic activity">
    <reaction evidence="5">
        <text>an aldehyde + NAD(+) + H2O = a carboxylate + NADH + 2 H(+)</text>
        <dbReference type="Rhea" id="RHEA:16185"/>
        <dbReference type="ChEBI" id="CHEBI:15377"/>
        <dbReference type="ChEBI" id="CHEBI:15378"/>
        <dbReference type="ChEBI" id="CHEBI:17478"/>
        <dbReference type="ChEBI" id="CHEBI:29067"/>
        <dbReference type="ChEBI" id="CHEBI:57540"/>
        <dbReference type="ChEBI" id="CHEBI:57945"/>
        <dbReference type="EC" id="1.2.1.3"/>
    </reaction>
</comment>
<dbReference type="SUPFAM" id="SSF53720">
    <property type="entry name" value="ALDH-like"/>
    <property type="match status" value="1"/>
</dbReference>
<evidence type="ECO:0000256" key="6">
    <source>
        <dbReference type="PROSITE-ProRule" id="PRU10007"/>
    </source>
</evidence>
<dbReference type="GO" id="GO:0004029">
    <property type="term" value="F:aldehyde dehydrogenase (NAD+) activity"/>
    <property type="evidence" value="ECO:0007669"/>
    <property type="project" value="UniProtKB-EC"/>
</dbReference>
<name>A0A392M7I2_9FABA</name>
<keyword evidence="2 7" id="KW-0560">Oxidoreductase</keyword>
<dbReference type="InterPro" id="IPR029510">
    <property type="entry name" value="Ald_DH_CS_GLU"/>
</dbReference>
<feature type="active site" evidence="6">
    <location>
        <position position="279"/>
    </location>
</feature>
<evidence type="ECO:0000256" key="5">
    <source>
        <dbReference type="ARBA" id="ARBA00049194"/>
    </source>
</evidence>
<comment type="caution">
    <text evidence="9">The sequence shown here is derived from an EMBL/GenBank/DDBJ whole genome shotgun (WGS) entry which is preliminary data.</text>
</comment>
<organism evidence="9 10">
    <name type="scientific">Trifolium medium</name>
    <dbReference type="NCBI Taxonomy" id="97028"/>
    <lineage>
        <taxon>Eukaryota</taxon>
        <taxon>Viridiplantae</taxon>
        <taxon>Streptophyta</taxon>
        <taxon>Embryophyta</taxon>
        <taxon>Tracheophyta</taxon>
        <taxon>Spermatophyta</taxon>
        <taxon>Magnoliopsida</taxon>
        <taxon>eudicotyledons</taxon>
        <taxon>Gunneridae</taxon>
        <taxon>Pentapetalae</taxon>
        <taxon>rosids</taxon>
        <taxon>fabids</taxon>
        <taxon>Fabales</taxon>
        <taxon>Fabaceae</taxon>
        <taxon>Papilionoideae</taxon>
        <taxon>50 kb inversion clade</taxon>
        <taxon>NPAAA clade</taxon>
        <taxon>Hologalegina</taxon>
        <taxon>IRL clade</taxon>
        <taxon>Trifolieae</taxon>
        <taxon>Trifolium</taxon>
    </lineage>
</organism>
<protein>
    <recommendedName>
        <fullName evidence="4">aldehyde dehydrogenase (NAD(+))</fullName>
        <ecNumber evidence="4">1.2.1.3</ecNumber>
    </recommendedName>
</protein>
<accession>A0A392M7I2</accession>
<evidence type="ECO:0000313" key="10">
    <source>
        <dbReference type="Proteomes" id="UP000265520"/>
    </source>
</evidence>
<sequence>ANGYLGGLLSKYSTAAAFDEQTIKPSVQVEHTQLLIDGKFVDAAAGKTFPTLDPRTGEVIAHVAEGHSEDVDRAVAAARKAFDLGPWPKLPAYERQKILLRAADLIEKHNDEIAALETWDNGKPYEQSAQIEIPMLVRLFRYYAGWADKIHGLTVPADGQYHVQTLHEPIGVAGQIIPWNFPLLMFAWKVGPALACGNTVVLKTAEQTPLSAFYVAKLFHEAGLPPGVLNIVSGFGPTAGAALASHMDVDKLAFTGSTDTGKVVLQLAAKSNLKPVTLELGGKSPFIVCEDADIDEAVELAHFALFFNQGQCCCAGSRTFVHERVHDEFVEKAKARALKRAVGDPFKSGTEQGPQV</sequence>
<evidence type="ECO:0000256" key="2">
    <source>
        <dbReference type="ARBA" id="ARBA00023002"/>
    </source>
</evidence>
<dbReference type="EC" id="1.2.1.3" evidence="4"/>
<dbReference type="Pfam" id="PF00171">
    <property type="entry name" value="Aldedh"/>
    <property type="match status" value="1"/>
</dbReference>
<feature type="non-terminal residue" evidence="9">
    <location>
        <position position="1"/>
    </location>
</feature>
<gene>
    <name evidence="9" type="ORF">A2U01_0003539</name>
</gene>
<feature type="non-terminal residue" evidence="9">
    <location>
        <position position="356"/>
    </location>
</feature>
<keyword evidence="3" id="KW-0520">NAD</keyword>
<dbReference type="FunFam" id="3.40.605.10:FF:000011">
    <property type="entry name" value="ALD5p Mitochondrial aldehyde dehydrogenase"/>
    <property type="match status" value="1"/>
</dbReference>
<feature type="domain" description="Aldehyde dehydrogenase" evidence="8">
    <location>
        <begin position="41"/>
        <end position="356"/>
    </location>
</feature>